<feature type="transmembrane region" description="Helical" evidence="1">
    <location>
        <begin position="139"/>
        <end position="160"/>
    </location>
</feature>
<dbReference type="OrthoDB" id="5954308at2759"/>
<dbReference type="GeneID" id="33569830"/>
<keyword evidence="1" id="KW-0472">Membrane</keyword>
<evidence type="ECO:0000256" key="1">
    <source>
        <dbReference type="SAM" id="Phobius"/>
    </source>
</evidence>
<feature type="transmembrane region" description="Helical" evidence="1">
    <location>
        <begin position="22"/>
        <end position="42"/>
    </location>
</feature>
<dbReference type="PANTHER" id="PTHR36535">
    <property type="entry name" value="YALI0E30327P"/>
    <property type="match status" value="1"/>
</dbReference>
<name>A0A1Y2GFA7_9FUNG</name>
<dbReference type="PANTHER" id="PTHR36535:SF1">
    <property type="entry name" value="DUF1772 DOMAIN-CONTAINING PROTEIN"/>
    <property type="match status" value="1"/>
</dbReference>
<evidence type="ECO:0000313" key="3">
    <source>
        <dbReference type="Proteomes" id="UP000193648"/>
    </source>
</evidence>
<feature type="transmembrane region" description="Helical" evidence="1">
    <location>
        <begin position="91"/>
        <end position="118"/>
    </location>
</feature>
<organism evidence="2 3">
    <name type="scientific">Lobosporangium transversale</name>
    <dbReference type="NCBI Taxonomy" id="64571"/>
    <lineage>
        <taxon>Eukaryota</taxon>
        <taxon>Fungi</taxon>
        <taxon>Fungi incertae sedis</taxon>
        <taxon>Mucoromycota</taxon>
        <taxon>Mortierellomycotina</taxon>
        <taxon>Mortierellomycetes</taxon>
        <taxon>Mortierellales</taxon>
        <taxon>Mortierellaceae</taxon>
        <taxon>Lobosporangium</taxon>
    </lineage>
</organism>
<keyword evidence="1" id="KW-1133">Transmembrane helix</keyword>
<dbReference type="InterPro" id="IPR013901">
    <property type="entry name" value="Anthrone_oxy"/>
</dbReference>
<reference evidence="2 3" key="1">
    <citation type="submission" date="2016-07" db="EMBL/GenBank/DDBJ databases">
        <title>Pervasive Adenine N6-methylation of Active Genes in Fungi.</title>
        <authorList>
            <consortium name="DOE Joint Genome Institute"/>
            <person name="Mondo S.J."/>
            <person name="Dannebaum R.O."/>
            <person name="Kuo R.C."/>
            <person name="Labutti K."/>
            <person name="Haridas S."/>
            <person name="Kuo A."/>
            <person name="Salamov A."/>
            <person name="Ahrendt S.R."/>
            <person name="Lipzen A."/>
            <person name="Sullivan W."/>
            <person name="Andreopoulos W.B."/>
            <person name="Clum A."/>
            <person name="Lindquist E."/>
            <person name="Daum C."/>
            <person name="Ramamoorthy G.K."/>
            <person name="Gryganskyi A."/>
            <person name="Culley D."/>
            <person name="Magnuson J.K."/>
            <person name="James T.Y."/>
            <person name="O'Malley M.A."/>
            <person name="Stajich J.E."/>
            <person name="Spatafora J.W."/>
            <person name="Visel A."/>
            <person name="Grigoriev I.V."/>
        </authorList>
    </citation>
    <scope>NUCLEOTIDE SEQUENCE [LARGE SCALE GENOMIC DNA]</scope>
    <source>
        <strain evidence="2 3">NRRL 3116</strain>
    </source>
</reference>
<gene>
    <name evidence="2" type="ORF">BCR41DRAFT_388303</name>
</gene>
<dbReference type="RefSeq" id="XP_021878785.1">
    <property type="nucleotide sequence ID" value="XM_022027987.1"/>
</dbReference>
<accession>A0A1Y2GFA7</accession>
<keyword evidence="1" id="KW-0812">Transmembrane</keyword>
<dbReference type="Proteomes" id="UP000193648">
    <property type="component" value="Unassembled WGS sequence"/>
</dbReference>
<proteinExistence type="predicted"/>
<dbReference type="Pfam" id="PF08592">
    <property type="entry name" value="Anthrone_oxy"/>
    <property type="match status" value="1"/>
</dbReference>
<feature type="transmembrane region" description="Helical" evidence="1">
    <location>
        <begin position="63"/>
        <end position="85"/>
    </location>
</feature>
<protein>
    <recommendedName>
        <fullName evidence="4">DUF1772-domain-containing protein</fullName>
    </recommendedName>
</protein>
<sequence length="170" mass="18931">MPVVHQFRAVANTSNVLLITKIVTISSMGIYAGSALNFNTVIMPSLRRFAWNSSLSVWGEMFILSKPIQFTSIMTSVIGGSILFYQTRNPYYLAGAAMMGSILFYTNVLLHPIHAHLLDIRKHSREEPSVEEMLIQWDAIHFGRTLLSYGAMVVTLYAALSGPGYTRVSL</sequence>
<dbReference type="EMBL" id="MCFF01000034">
    <property type="protein sequence ID" value="ORZ09332.1"/>
    <property type="molecule type" value="Genomic_DNA"/>
</dbReference>
<evidence type="ECO:0008006" key="4">
    <source>
        <dbReference type="Google" id="ProtNLM"/>
    </source>
</evidence>
<keyword evidence="3" id="KW-1185">Reference proteome</keyword>
<evidence type="ECO:0000313" key="2">
    <source>
        <dbReference type="EMBL" id="ORZ09332.1"/>
    </source>
</evidence>
<dbReference type="AlphaFoldDB" id="A0A1Y2GFA7"/>
<dbReference type="InParanoid" id="A0A1Y2GFA7"/>
<comment type="caution">
    <text evidence="2">The sequence shown here is derived from an EMBL/GenBank/DDBJ whole genome shotgun (WGS) entry which is preliminary data.</text>
</comment>